<keyword evidence="2" id="KW-1185">Reference proteome</keyword>
<proteinExistence type="predicted"/>
<sequence>MMQNWDMLFAGVVILMENDMKNENVDATPSIAGLRVTYNATKYGYTDEELLMIHNFLEHLCMLDVDIFLNSRVADRNDIENEFRKKHKKAA</sequence>
<protein>
    <submittedName>
        <fullName evidence="1">Uncharacterized protein</fullName>
    </submittedName>
</protein>
<evidence type="ECO:0000313" key="1">
    <source>
        <dbReference type="EMBL" id="UYQ91239.1"/>
    </source>
</evidence>
<reference evidence="1" key="1">
    <citation type="submission" date="2022-10" db="EMBL/GenBank/DDBJ databases">
        <title>Chitinophaga sp. nov., isolated from soil.</title>
        <authorList>
            <person name="Jeon C.O."/>
        </authorList>
    </citation>
    <scope>NUCLEOTIDE SEQUENCE</scope>
    <source>
        <strain evidence="1">R8</strain>
    </source>
</reference>
<gene>
    <name evidence="1" type="ORF">MKQ68_14175</name>
</gene>
<organism evidence="1 2">
    <name type="scientific">Chitinophaga horti</name>
    <dbReference type="NCBI Taxonomy" id="2920382"/>
    <lineage>
        <taxon>Bacteria</taxon>
        <taxon>Pseudomonadati</taxon>
        <taxon>Bacteroidota</taxon>
        <taxon>Chitinophagia</taxon>
        <taxon>Chitinophagales</taxon>
        <taxon>Chitinophagaceae</taxon>
        <taxon>Chitinophaga</taxon>
    </lineage>
</organism>
<name>A0ABY6IZ01_9BACT</name>
<dbReference type="EMBL" id="CP107006">
    <property type="protein sequence ID" value="UYQ91239.1"/>
    <property type="molecule type" value="Genomic_DNA"/>
</dbReference>
<evidence type="ECO:0000313" key="2">
    <source>
        <dbReference type="Proteomes" id="UP001162741"/>
    </source>
</evidence>
<dbReference type="RefSeq" id="WP_244839308.1">
    <property type="nucleotide sequence ID" value="NZ_CP107006.1"/>
</dbReference>
<accession>A0ABY6IZ01</accession>
<dbReference type="Proteomes" id="UP001162741">
    <property type="component" value="Chromosome"/>
</dbReference>